<dbReference type="AlphaFoldDB" id="A0AAW9ILZ8"/>
<accession>A0AAW9ILZ8</accession>
<gene>
    <name evidence="1" type="ORF">GNF79_21825</name>
</gene>
<comment type="caution">
    <text evidence="1">The sequence shown here is derived from an EMBL/GenBank/DDBJ whole genome shotgun (WGS) entry which is preliminary data.</text>
</comment>
<name>A0AAW9ILZ8_CLOPF</name>
<reference evidence="1" key="1">
    <citation type="submission" date="2019-11" db="EMBL/GenBank/DDBJ databases">
        <title>Characterization of Clostridium perfringens isolates from swine manure treated agricultural soils.</title>
        <authorList>
            <person name="Wushke S.T."/>
        </authorList>
    </citation>
    <scope>NUCLEOTIDE SEQUENCE</scope>
    <source>
        <strain evidence="1">X26</strain>
    </source>
</reference>
<protein>
    <submittedName>
        <fullName evidence="1">Uncharacterized protein</fullName>
    </submittedName>
</protein>
<dbReference type="RefSeq" id="WP_416173604.1">
    <property type="nucleotide sequence ID" value="NZ_WNVC01001640.1"/>
</dbReference>
<dbReference type="Proteomes" id="UP001291306">
    <property type="component" value="Unassembled WGS sequence"/>
</dbReference>
<proteinExistence type="predicted"/>
<organism evidence="1 2">
    <name type="scientific">Clostridium perfringens</name>
    <dbReference type="NCBI Taxonomy" id="1502"/>
    <lineage>
        <taxon>Bacteria</taxon>
        <taxon>Bacillati</taxon>
        <taxon>Bacillota</taxon>
        <taxon>Clostridia</taxon>
        <taxon>Eubacteriales</taxon>
        <taxon>Clostridiaceae</taxon>
        <taxon>Clostridium</taxon>
    </lineage>
</organism>
<dbReference type="EMBL" id="WNVC01001640">
    <property type="protein sequence ID" value="MDZ5001641.1"/>
    <property type="molecule type" value="Genomic_DNA"/>
</dbReference>
<evidence type="ECO:0000313" key="2">
    <source>
        <dbReference type="Proteomes" id="UP001291306"/>
    </source>
</evidence>
<sequence>MIKKDNNVEEAKKVLTEIENRDLSKIEDTLEKERVNFEKQLNPEKDEEVNFFNFYGNTVFLGDSITEGLSELEIIDEYNVVSEKGDTVVKAMYQLDKVKQMNP</sequence>
<evidence type="ECO:0000313" key="1">
    <source>
        <dbReference type="EMBL" id="MDZ5001641.1"/>
    </source>
</evidence>
<feature type="non-terminal residue" evidence="1">
    <location>
        <position position="103"/>
    </location>
</feature>